<protein>
    <recommendedName>
        <fullName evidence="5">Integral membrane protein</fullName>
    </recommendedName>
</protein>
<sequence length="224" mass="22783">MAIAGGTERSAAGAGESAADGRGLSGLEDELRVVHTRIDQVKARMRSAIDVFGLLGFGLAFVGLIVVAGLAAVSFTSGDRGVGMLFSALTVVALPIVGIAAWHAFGALWALNGELTVLRKREATIFGELESVSGPAPARAADDTLIDAGPPTGLGGFGGGLGRGPRRVGLREPPAGNTADGYREITTENRGLFGRTTALWLLVGGGILFLIFILGVALGTASTN</sequence>
<feature type="transmembrane region" description="Helical" evidence="2">
    <location>
        <begin position="51"/>
        <end position="73"/>
    </location>
</feature>
<keyword evidence="2" id="KW-1133">Transmembrane helix</keyword>
<evidence type="ECO:0008006" key="5">
    <source>
        <dbReference type="Google" id="ProtNLM"/>
    </source>
</evidence>
<keyword evidence="4" id="KW-1185">Reference proteome</keyword>
<keyword evidence="2" id="KW-0812">Transmembrane</keyword>
<feature type="transmembrane region" description="Helical" evidence="2">
    <location>
        <begin position="85"/>
        <end position="111"/>
    </location>
</feature>
<feature type="region of interest" description="Disordered" evidence="1">
    <location>
        <begin position="1"/>
        <end position="22"/>
    </location>
</feature>
<reference evidence="4" key="1">
    <citation type="journal article" date="2019" name="Int. J. Syst. Evol. Microbiol.">
        <title>The Global Catalogue of Microorganisms (GCM) 10K type strain sequencing project: providing services to taxonomists for standard genome sequencing and annotation.</title>
        <authorList>
            <consortium name="The Broad Institute Genomics Platform"/>
            <consortium name="The Broad Institute Genome Sequencing Center for Infectious Disease"/>
            <person name="Wu L."/>
            <person name="Ma J."/>
        </authorList>
    </citation>
    <scope>NUCLEOTIDE SEQUENCE [LARGE SCALE GENOMIC DNA]</scope>
    <source>
        <strain evidence="4">JCM 10425</strain>
    </source>
</reference>
<dbReference type="Proteomes" id="UP001500967">
    <property type="component" value="Unassembled WGS sequence"/>
</dbReference>
<evidence type="ECO:0000313" key="4">
    <source>
        <dbReference type="Proteomes" id="UP001500967"/>
    </source>
</evidence>
<organism evidence="3 4">
    <name type="scientific">Cryptosporangium japonicum</name>
    <dbReference type="NCBI Taxonomy" id="80872"/>
    <lineage>
        <taxon>Bacteria</taxon>
        <taxon>Bacillati</taxon>
        <taxon>Actinomycetota</taxon>
        <taxon>Actinomycetes</taxon>
        <taxon>Cryptosporangiales</taxon>
        <taxon>Cryptosporangiaceae</taxon>
        <taxon>Cryptosporangium</taxon>
    </lineage>
</organism>
<evidence type="ECO:0000256" key="2">
    <source>
        <dbReference type="SAM" id="Phobius"/>
    </source>
</evidence>
<accession>A0ABP3EME7</accession>
<keyword evidence="2" id="KW-0472">Membrane</keyword>
<gene>
    <name evidence="3" type="ORF">GCM10009539_62210</name>
</gene>
<name>A0ABP3EME7_9ACTN</name>
<feature type="transmembrane region" description="Helical" evidence="2">
    <location>
        <begin position="199"/>
        <end position="221"/>
    </location>
</feature>
<proteinExistence type="predicted"/>
<dbReference type="RefSeq" id="WP_344652488.1">
    <property type="nucleotide sequence ID" value="NZ_BAAAGX010000026.1"/>
</dbReference>
<dbReference type="EMBL" id="BAAAGX010000026">
    <property type="protein sequence ID" value="GAA0266943.1"/>
    <property type="molecule type" value="Genomic_DNA"/>
</dbReference>
<evidence type="ECO:0000256" key="1">
    <source>
        <dbReference type="SAM" id="MobiDB-lite"/>
    </source>
</evidence>
<evidence type="ECO:0000313" key="3">
    <source>
        <dbReference type="EMBL" id="GAA0266943.1"/>
    </source>
</evidence>
<comment type="caution">
    <text evidence="3">The sequence shown here is derived from an EMBL/GenBank/DDBJ whole genome shotgun (WGS) entry which is preliminary data.</text>
</comment>